<accession>A0A8S9YMB8</accession>
<dbReference type="InterPro" id="IPR027417">
    <property type="entry name" value="P-loop_NTPase"/>
</dbReference>
<keyword evidence="4" id="KW-0963">Cytoplasm</keyword>
<evidence type="ECO:0000256" key="13">
    <source>
        <dbReference type="ARBA" id="ARBA00023011"/>
    </source>
</evidence>
<keyword evidence="11" id="KW-0067">ATP-binding</keyword>
<comment type="subcellular location">
    <subcellularLocation>
        <location evidence="1">Cytoplasm</location>
        <location evidence="1">Cytosol</location>
    </subcellularLocation>
</comment>
<proteinExistence type="predicted"/>
<keyword evidence="5" id="KW-0444">Lipid biosynthesis</keyword>
<gene>
    <name evidence="18" type="ORF">EG68_10966</name>
</gene>
<keyword evidence="6" id="KW-0153">Cholesterol metabolism</keyword>
<keyword evidence="8" id="KW-0547">Nucleotide-binding</keyword>
<protein>
    <recommendedName>
        <fullName evidence="17">Phosphomevalonate kinase</fullName>
        <ecNumber evidence="3">2.7.4.2</ecNumber>
    </recommendedName>
</protein>
<dbReference type="GO" id="GO:0006695">
    <property type="term" value="P:cholesterol biosynthetic process"/>
    <property type="evidence" value="ECO:0007669"/>
    <property type="project" value="UniProtKB-KW"/>
</dbReference>
<evidence type="ECO:0000256" key="8">
    <source>
        <dbReference type="ARBA" id="ARBA00022741"/>
    </source>
</evidence>
<evidence type="ECO:0000313" key="19">
    <source>
        <dbReference type="Proteomes" id="UP000822476"/>
    </source>
</evidence>
<evidence type="ECO:0000256" key="6">
    <source>
        <dbReference type="ARBA" id="ARBA00022548"/>
    </source>
</evidence>
<dbReference type="GO" id="GO:0005524">
    <property type="term" value="F:ATP binding"/>
    <property type="evidence" value="ECO:0007669"/>
    <property type="project" value="UniProtKB-KW"/>
</dbReference>
<evidence type="ECO:0000256" key="10">
    <source>
        <dbReference type="ARBA" id="ARBA00022778"/>
    </source>
</evidence>
<dbReference type="GO" id="GO:0019287">
    <property type="term" value="P:isopentenyl diphosphate biosynthetic process, mevalonate pathway"/>
    <property type="evidence" value="ECO:0007669"/>
    <property type="project" value="TreeGrafter"/>
</dbReference>
<evidence type="ECO:0000256" key="11">
    <source>
        <dbReference type="ARBA" id="ARBA00022840"/>
    </source>
</evidence>
<keyword evidence="19" id="KW-1185">Reference proteome</keyword>
<dbReference type="Proteomes" id="UP000822476">
    <property type="component" value="Unassembled WGS sequence"/>
</dbReference>
<dbReference type="AlphaFoldDB" id="A0A8S9YMB8"/>
<evidence type="ECO:0000256" key="17">
    <source>
        <dbReference type="ARBA" id="ARBA00034549"/>
    </source>
</evidence>
<keyword evidence="14" id="KW-0443">Lipid metabolism</keyword>
<evidence type="ECO:0000313" key="18">
    <source>
        <dbReference type="EMBL" id="KAF7239093.1"/>
    </source>
</evidence>
<reference evidence="18" key="1">
    <citation type="submission" date="2019-07" db="EMBL/GenBank/DDBJ databases">
        <title>Annotation for the trematode Paragonimus miyazaki's.</title>
        <authorList>
            <person name="Choi Y.-J."/>
        </authorList>
    </citation>
    <scope>NUCLEOTIDE SEQUENCE</scope>
    <source>
        <strain evidence="18">Japan</strain>
    </source>
</reference>
<name>A0A8S9YMB8_9TREM</name>
<keyword evidence="12" id="KW-0752">Steroid biosynthesis</keyword>
<evidence type="ECO:0000256" key="12">
    <source>
        <dbReference type="ARBA" id="ARBA00022955"/>
    </source>
</evidence>
<dbReference type="InterPro" id="IPR005919">
    <property type="entry name" value="Pmev_kin_anim"/>
</dbReference>
<dbReference type="EC" id="2.7.4.2" evidence="3"/>
<dbReference type="PANTHER" id="PTHR13101">
    <property type="entry name" value="PHOSPHOMEVALONATE KINASE"/>
    <property type="match status" value="1"/>
</dbReference>
<evidence type="ECO:0000256" key="4">
    <source>
        <dbReference type="ARBA" id="ARBA00022490"/>
    </source>
</evidence>
<evidence type="ECO:0000256" key="3">
    <source>
        <dbReference type="ARBA" id="ARBA00012958"/>
    </source>
</evidence>
<keyword evidence="15" id="KW-1207">Sterol metabolism</keyword>
<comment type="pathway">
    <text evidence="2">Isoprenoid biosynthesis; isopentenyl diphosphate biosynthesis via mevalonate pathway; isopentenyl diphosphate from (R)-mevalonate: step 2/3.</text>
</comment>
<dbReference type="OrthoDB" id="2401875at2759"/>
<organism evidence="18 19">
    <name type="scientific">Paragonimus skrjabini miyazakii</name>
    <dbReference type="NCBI Taxonomy" id="59628"/>
    <lineage>
        <taxon>Eukaryota</taxon>
        <taxon>Metazoa</taxon>
        <taxon>Spiralia</taxon>
        <taxon>Lophotrochozoa</taxon>
        <taxon>Platyhelminthes</taxon>
        <taxon>Trematoda</taxon>
        <taxon>Digenea</taxon>
        <taxon>Plagiorchiida</taxon>
        <taxon>Troglotremata</taxon>
        <taxon>Troglotrematidae</taxon>
        <taxon>Paragonimus</taxon>
    </lineage>
</organism>
<dbReference type="GO" id="GO:0005829">
    <property type="term" value="C:cytosol"/>
    <property type="evidence" value="ECO:0007669"/>
    <property type="project" value="UniProtKB-SubCell"/>
</dbReference>
<keyword evidence="13" id="KW-0756">Sterol biosynthesis</keyword>
<keyword evidence="10" id="KW-0152">Cholesterol biosynthesis</keyword>
<evidence type="ECO:0000256" key="16">
    <source>
        <dbReference type="ARBA" id="ARBA00023221"/>
    </source>
</evidence>
<dbReference type="GO" id="GO:0004631">
    <property type="term" value="F:phosphomevalonate kinase activity"/>
    <property type="evidence" value="ECO:0007669"/>
    <property type="project" value="UniProtKB-EC"/>
</dbReference>
<dbReference type="Gene3D" id="3.40.50.300">
    <property type="entry name" value="P-loop containing nucleotide triphosphate hydrolases"/>
    <property type="match status" value="1"/>
</dbReference>
<evidence type="ECO:0000256" key="5">
    <source>
        <dbReference type="ARBA" id="ARBA00022516"/>
    </source>
</evidence>
<evidence type="ECO:0000256" key="15">
    <source>
        <dbReference type="ARBA" id="ARBA00023166"/>
    </source>
</evidence>
<keyword evidence="16" id="KW-0753">Steroid metabolism</keyword>
<evidence type="ECO:0000256" key="1">
    <source>
        <dbReference type="ARBA" id="ARBA00004514"/>
    </source>
</evidence>
<dbReference type="EMBL" id="JTDE01007446">
    <property type="protein sequence ID" value="KAF7239093.1"/>
    <property type="molecule type" value="Genomic_DNA"/>
</dbReference>
<evidence type="ECO:0000256" key="7">
    <source>
        <dbReference type="ARBA" id="ARBA00022679"/>
    </source>
</evidence>
<dbReference type="Pfam" id="PF04275">
    <property type="entry name" value="P-mevalo_kinase"/>
    <property type="match status" value="1"/>
</dbReference>
<comment type="caution">
    <text evidence="18">The sequence shown here is derived from an EMBL/GenBank/DDBJ whole genome shotgun (WGS) entry which is preliminary data.</text>
</comment>
<evidence type="ECO:0000256" key="14">
    <source>
        <dbReference type="ARBA" id="ARBA00023098"/>
    </source>
</evidence>
<sequence length="209" mass="23844">MLTDSKYEDIVKNSTCILISGKRKSGKDYMTQLISRRCYEVQLTTAVLHLSFPIKSHFASTHGLDLAELLTDGPYKERYRKQMVAWGEQELDRDPHIFTRQCLNQAIASTHSSSIPDVFIVADCRRSADLSYFVDIFKRSNCILVRLCASNEVRANRGWIYTPSIDDEETECGLDMVTDWDYVVNNDSSNATHKEFVDLLMAKITSIKA</sequence>
<dbReference type="PANTHER" id="PTHR13101:SF1">
    <property type="entry name" value="PHOSPHOMEVALONATE KINASE"/>
    <property type="match status" value="1"/>
</dbReference>
<keyword evidence="7" id="KW-0808">Transferase</keyword>
<evidence type="ECO:0000256" key="9">
    <source>
        <dbReference type="ARBA" id="ARBA00022777"/>
    </source>
</evidence>
<keyword evidence="9" id="KW-0418">Kinase</keyword>
<evidence type="ECO:0000256" key="2">
    <source>
        <dbReference type="ARBA" id="ARBA00005017"/>
    </source>
</evidence>